<dbReference type="AlphaFoldDB" id="A0A4C1YJ91"/>
<organism evidence="1 2">
    <name type="scientific">Eumeta variegata</name>
    <name type="common">Bagworm moth</name>
    <name type="synonym">Eumeta japonica</name>
    <dbReference type="NCBI Taxonomy" id="151549"/>
    <lineage>
        <taxon>Eukaryota</taxon>
        <taxon>Metazoa</taxon>
        <taxon>Ecdysozoa</taxon>
        <taxon>Arthropoda</taxon>
        <taxon>Hexapoda</taxon>
        <taxon>Insecta</taxon>
        <taxon>Pterygota</taxon>
        <taxon>Neoptera</taxon>
        <taxon>Endopterygota</taxon>
        <taxon>Lepidoptera</taxon>
        <taxon>Glossata</taxon>
        <taxon>Ditrysia</taxon>
        <taxon>Tineoidea</taxon>
        <taxon>Psychidae</taxon>
        <taxon>Oiketicinae</taxon>
        <taxon>Eumeta</taxon>
    </lineage>
</organism>
<reference evidence="1 2" key="1">
    <citation type="journal article" date="2019" name="Commun. Biol.">
        <title>The bagworm genome reveals a unique fibroin gene that provides high tensile strength.</title>
        <authorList>
            <person name="Kono N."/>
            <person name="Nakamura H."/>
            <person name="Ohtoshi R."/>
            <person name="Tomita M."/>
            <person name="Numata K."/>
            <person name="Arakawa K."/>
        </authorList>
    </citation>
    <scope>NUCLEOTIDE SEQUENCE [LARGE SCALE GENOMIC DNA]</scope>
</reference>
<keyword evidence="2" id="KW-1185">Reference proteome</keyword>
<comment type="caution">
    <text evidence="1">The sequence shown here is derived from an EMBL/GenBank/DDBJ whole genome shotgun (WGS) entry which is preliminary data.</text>
</comment>
<protein>
    <submittedName>
        <fullName evidence="1">Uncharacterized protein</fullName>
    </submittedName>
</protein>
<evidence type="ECO:0000313" key="1">
    <source>
        <dbReference type="EMBL" id="GBP74405.1"/>
    </source>
</evidence>
<dbReference type="Proteomes" id="UP000299102">
    <property type="component" value="Unassembled WGS sequence"/>
</dbReference>
<sequence length="124" mass="14089">MWKCRPRDVERYSRWTLTESEGGATHGDVNVLTDDYIKRIVLRTHVNATAPSTRLNAALKDGTCSIAYKFRVKYECPRISRIVSYPVSPLRIQSAAPARRVWEVVSVVDREARFKKSHVVAADA</sequence>
<proteinExistence type="predicted"/>
<gene>
    <name evidence="1" type="ORF">EVAR_60554_1</name>
</gene>
<dbReference type="EMBL" id="BGZK01001207">
    <property type="protein sequence ID" value="GBP74405.1"/>
    <property type="molecule type" value="Genomic_DNA"/>
</dbReference>
<name>A0A4C1YJ91_EUMVA</name>
<evidence type="ECO:0000313" key="2">
    <source>
        <dbReference type="Proteomes" id="UP000299102"/>
    </source>
</evidence>
<accession>A0A4C1YJ91</accession>